<evidence type="ECO:0000313" key="2">
    <source>
        <dbReference type="EMBL" id="QHU13428.1"/>
    </source>
</evidence>
<feature type="region of interest" description="Disordered" evidence="1">
    <location>
        <begin position="57"/>
        <end position="76"/>
    </location>
</feature>
<feature type="compositionally biased region" description="Polar residues" evidence="1">
    <location>
        <begin position="497"/>
        <end position="509"/>
    </location>
</feature>
<name>A0A6C0KAW2_9ZZZZ</name>
<dbReference type="AlphaFoldDB" id="A0A6C0KAW2"/>
<dbReference type="EMBL" id="MN740820">
    <property type="protein sequence ID" value="QHU13428.1"/>
    <property type="molecule type" value="Genomic_DNA"/>
</dbReference>
<evidence type="ECO:0000256" key="1">
    <source>
        <dbReference type="SAM" id="MobiDB-lite"/>
    </source>
</evidence>
<organism evidence="2">
    <name type="scientific">viral metagenome</name>
    <dbReference type="NCBI Taxonomy" id="1070528"/>
    <lineage>
        <taxon>unclassified sequences</taxon>
        <taxon>metagenomes</taxon>
        <taxon>organismal metagenomes</taxon>
    </lineage>
</organism>
<proteinExistence type="predicted"/>
<feature type="region of interest" description="Disordered" evidence="1">
    <location>
        <begin position="497"/>
        <end position="559"/>
    </location>
</feature>
<reference evidence="2" key="1">
    <citation type="journal article" date="2020" name="Nature">
        <title>Giant virus diversity and host interactions through global metagenomics.</title>
        <authorList>
            <person name="Schulz F."/>
            <person name="Roux S."/>
            <person name="Paez-Espino D."/>
            <person name="Jungbluth S."/>
            <person name="Walsh D.A."/>
            <person name="Denef V.J."/>
            <person name="McMahon K.D."/>
            <person name="Konstantinidis K.T."/>
            <person name="Eloe-Fadrosh E.A."/>
            <person name="Kyrpides N.C."/>
            <person name="Woyke T."/>
        </authorList>
    </citation>
    <scope>NUCLEOTIDE SEQUENCE</scope>
    <source>
        <strain evidence="2">GVMAG-S-1101178-73</strain>
    </source>
</reference>
<protein>
    <submittedName>
        <fullName evidence="2">Uncharacterized protein</fullName>
    </submittedName>
</protein>
<accession>A0A6C0KAW2</accession>
<feature type="compositionally biased region" description="Basic residues" evidence="1">
    <location>
        <begin position="518"/>
        <end position="559"/>
    </location>
</feature>
<sequence>MTLWDTIYYKNILYNPYYYIFILLEMEDNLFKKSLNQLIEKDNPKVNAIFSVASNKPLHPRSSARPSKRPTASSISRDQYMARITERPMSRTLNKSDARPVAINLLVNPVARPVARTVARPVARPVSLYVKSAKPSAKPRPYAMSLIDLGEDIMSNIKEKLKVLHNAKFNLEEYRLVEGIPENEIQKYPASLLQNKNALYYLTETSGYIVNKKRDYYHLSSNTNPVAIELIKYALDTDPNDTNVFFADLAENPSAGDILVDKRYRERVLYFSDNLSKNTNEKVINFLKEPQNSQYINWQNLSANESPAAIALLNTRIITNEWDVYRQPLSKNASATELLNRYPEKVVGEGLSANRSEDAFALLKIRLQENPKDINWFALSANPANWAFDFLQLPVNEGNIKWGSLSANTNPKAIELLKVKIEEENKILKNSYAVYIDINKFDKIDWFKLSSNPSAIELIKERIKYETKLIQTNPEIYERLKINEKISYSELAKNPSIFANTKRGTQTGASRSPSKTPSKPRKTPSKPTKPTKPRKTPSKPTKPIKPRKTPSKPRTLRIR</sequence>